<protein>
    <recommendedName>
        <fullName evidence="4">Tetratricopeptide repeat protein</fullName>
    </recommendedName>
</protein>
<sequence>MSAADRSELIAIRRMPYGTARIAASEAVTRRIDSDGPRELLAEALLDLVEAYSFADEGAKSFVVFARALRLWDESPELFDAGDERNLFWEFKWVAGDLPEFPQISAAQAEAFLADMERRFELAGHGLSSVRMSRFRWAWHAGQADAEARRLAWVTGLRDEYEDCRACTIGQQVDFFVDTERYDEAVALGRTQDDRCNLEPARTHYGLGLAALMAGDPELALRSHKRALAGDDGGTTDFPAARGQGFEMLARGGRLDQALRVLRSDYPGALRASGSPAMQLRFLLGVLAGLSANLDRAAEPTGFAEPEWHTVGELHRWVQDRARVLAAPLDARNGTDMYARKLARAAAASRTSVALPGEAETAGAAPSGTPATPTPPVESAEGREAAEGSASAAGASSGDALWAAAEQLAAYRAYDGASRAYVTAAERLEAEGWIARAGAAYAEAAQCAVLDQEDASAHGHFAAAVARLQLDHAESELLVAVLTAWAPIAVRMADAAGLIAAIRQALAEDPEPDTGGLSADLAERRLAEWRLRQAHLRDTLARALAAEASVDAEASAARQREAVAEALSAGAAYAQLGRVSDAAHAFWLAGRVHRGLGAAADAVWALESAFEGFTLARNRADRALAAGELIDVLRATGQNDRAAEIVAEL</sequence>
<dbReference type="EMBL" id="QYAC01000001">
    <property type="protein sequence ID" value="MBL3677698.1"/>
    <property type="molecule type" value="Genomic_DNA"/>
</dbReference>
<keyword evidence="3" id="KW-1185">Reference proteome</keyword>
<reference evidence="2 3" key="1">
    <citation type="submission" date="2018-09" db="EMBL/GenBank/DDBJ databases">
        <title>Comparative genomics of Leucobacter spp.</title>
        <authorList>
            <person name="Reis A.C."/>
            <person name="Kolvenbach B.A."/>
            <person name="Corvini P.F.X."/>
            <person name="Nunes O.C."/>
        </authorList>
    </citation>
    <scope>NUCLEOTIDE SEQUENCE [LARGE SCALE GENOMIC DNA]</scope>
    <source>
        <strain evidence="2 3">TAN 31504</strain>
    </source>
</reference>
<dbReference type="InterPro" id="IPR011990">
    <property type="entry name" value="TPR-like_helical_dom_sf"/>
</dbReference>
<evidence type="ECO:0000313" key="2">
    <source>
        <dbReference type="EMBL" id="MBL3677698.1"/>
    </source>
</evidence>
<evidence type="ECO:0000313" key="3">
    <source>
        <dbReference type="Proteomes" id="UP001645859"/>
    </source>
</evidence>
<organism evidence="2 3">
    <name type="scientific">Leucobacter chromiireducens subsp. solipictus</name>
    <dbReference type="NCBI Taxonomy" id="398235"/>
    <lineage>
        <taxon>Bacteria</taxon>
        <taxon>Bacillati</taxon>
        <taxon>Actinomycetota</taxon>
        <taxon>Actinomycetes</taxon>
        <taxon>Micrococcales</taxon>
        <taxon>Microbacteriaceae</taxon>
        <taxon>Leucobacter</taxon>
    </lineage>
</organism>
<name>A0ABS1SAV8_9MICO</name>
<feature type="region of interest" description="Disordered" evidence="1">
    <location>
        <begin position="353"/>
        <end position="392"/>
    </location>
</feature>
<gene>
    <name evidence="2" type="ORF">D3230_00035</name>
</gene>
<evidence type="ECO:0000256" key="1">
    <source>
        <dbReference type="SAM" id="MobiDB-lite"/>
    </source>
</evidence>
<dbReference type="Proteomes" id="UP001645859">
    <property type="component" value="Unassembled WGS sequence"/>
</dbReference>
<feature type="compositionally biased region" description="Low complexity" evidence="1">
    <location>
        <begin position="353"/>
        <end position="371"/>
    </location>
</feature>
<comment type="caution">
    <text evidence="2">The sequence shown here is derived from an EMBL/GenBank/DDBJ whole genome shotgun (WGS) entry which is preliminary data.</text>
</comment>
<evidence type="ECO:0008006" key="4">
    <source>
        <dbReference type="Google" id="ProtNLM"/>
    </source>
</evidence>
<proteinExistence type="predicted"/>
<dbReference type="RefSeq" id="WP_202342984.1">
    <property type="nucleotide sequence ID" value="NZ_BAAAPI010000009.1"/>
</dbReference>
<accession>A0ABS1SAV8</accession>
<dbReference type="SUPFAM" id="SSF48452">
    <property type="entry name" value="TPR-like"/>
    <property type="match status" value="1"/>
</dbReference>